<comment type="caution">
    <text evidence="6">The sequence shown here is derived from an EMBL/GenBank/DDBJ whole genome shotgun (WGS) entry which is preliminary data.</text>
</comment>
<keyword evidence="3" id="KW-0964">Secreted</keyword>
<dbReference type="PANTHER" id="PTHR33191">
    <property type="entry name" value="RIPENING-RELATED PROTEIN 2-RELATED"/>
    <property type="match status" value="1"/>
</dbReference>
<evidence type="ECO:0000256" key="5">
    <source>
        <dbReference type="SAM" id="MobiDB-lite"/>
    </source>
</evidence>
<dbReference type="InterPro" id="IPR036908">
    <property type="entry name" value="RlpA-like_sf"/>
</dbReference>
<proteinExistence type="inferred from homology"/>
<protein>
    <recommendedName>
        <fullName evidence="8">Kiwellin</fullName>
    </recommendedName>
</protein>
<dbReference type="EMBL" id="JACTNZ010000013">
    <property type="protein sequence ID" value="KAG5515530.1"/>
    <property type="molecule type" value="Genomic_DNA"/>
</dbReference>
<dbReference type="GO" id="GO:0005576">
    <property type="term" value="C:extracellular region"/>
    <property type="evidence" value="ECO:0007669"/>
    <property type="project" value="UniProtKB-SubCell"/>
</dbReference>
<keyword evidence="7" id="KW-1185">Reference proteome</keyword>
<dbReference type="AlphaFoldDB" id="A0AAV6HP65"/>
<dbReference type="Proteomes" id="UP000823749">
    <property type="component" value="Chromosome 13"/>
</dbReference>
<dbReference type="CDD" id="cd22270">
    <property type="entry name" value="DPBB_kiwellin-like"/>
    <property type="match status" value="3"/>
</dbReference>
<sequence>MSIETLTTVTVRSFASTENATTTPPNRPTYAGQPLLLLLLPTVLVNHQAISRARVRNVCYTYPKYSCSPPITSSTPAKLTNNNFSQGGDGGGPSECDGKYHSNKNLIVALSTGWYHGGTRCNQVIHIRANNGRSVKAKVVDECDSRNGCDAENGEQPPCGNDIVNGSDAVWEALGLNKDLITFPPQVVSISDCNEPCRDLNDCNGALICINGKCNDDPTEQIHICRATTTPPPPSDGTCQPSGNLTCKGYTYPKYSCSPPITSSTPAKLTNNNFSQGGDGGGPSECDGKYHSNKNLIVALSTGWYHGGTRCNQVIHIRANNGRSVKAKVVDECDSRNGCDAENGEQPPCGNDIVNGSDAVWEALGLNKDLISLPPLVVSISYCNGPCRTLNDCNGRLICINGKCNDDPYLGTHICQETTPSLPSSGCEPSGTLTCEGESYPTYECSPTVTSSTPAKLTNNNFSQGGDGGGPSECDGKYHSNENPIVALSTGWYNGGTRCNQMIRIRASNGQSVDAKVVDECDSRHGCDAEHAGQRPCENNIVDGSDAVWDALGLNKEEGVVDITWSMA</sequence>
<keyword evidence="4" id="KW-0732">Signal</keyword>
<accession>A0AAV6HP65</accession>
<evidence type="ECO:0008006" key="8">
    <source>
        <dbReference type="Google" id="ProtNLM"/>
    </source>
</evidence>
<evidence type="ECO:0000256" key="2">
    <source>
        <dbReference type="ARBA" id="ARBA00005592"/>
    </source>
</evidence>
<comment type="similarity">
    <text evidence="2">Belongs to the kiwellin family.</text>
</comment>
<dbReference type="PANTHER" id="PTHR33191:SF9">
    <property type="entry name" value="RIPENING-RELATED PROTEIN 2-RELATED"/>
    <property type="match status" value="1"/>
</dbReference>
<organism evidence="6 7">
    <name type="scientific">Rhododendron griersonianum</name>
    <dbReference type="NCBI Taxonomy" id="479676"/>
    <lineage>
        <taxon>Eukaryota</taxon>
        <taxon>Viridiplantae</taxon>
        <taxon>Streptophyta</taxon>
        <taxon>Embryophyta</taxon>
        <taxon>Tracheophyta</taxon>
        <taxon>Spermatophyta</taxon>
        <taxon>Magnoliopsida</taxon>
        <taxon>eudicotyledons</taxon>
        <taxon>Gunneridae</taxon>
        <taxon>Pentapetalae</taxon>
        <taxon>asterids</taxon>
        <taxon>Ericales</taxon>
        <taxon>Ericaceae</taxon>
        <taxon>Ericoideae</taxon>
        <taxon>Rhodoreae</taxon>
        <taxon>Rhododendron</taxon>
    </lineage>
</organism>
<dbReference type="InterPro" id="IPR039271">
    <property type="entry name" value="Kiwellin-like"/>
</dbReference>
<evidence type="ECO:0000313" key="6">
    <source>
        <dbReference type="EMBL" id="KAG5515530.1"/>
    </source>
</evidence>
<evidence type="ECO:0000256" key="1">
    <source>
        <dbReference type="ARBA" id="ARBA00004613"/>
    </source>
</evidence>
<name>A0AAV6HP65_9ERIC</name>
<dbReference type="SUPFAM" id="SSF50685">
    <property type="entry name" value="Barwin-like endoglucanases"/>
    <property type="match status" value="3"/>
</dbReference>
<evidence type="ECO:0000313" key="7">
    <source>
        <dbReference type="Proteomes" id="UP000823749"/>
    </source>
</evidence>
<dbReference type="Gene3D" id="2.40.40.10">
    <property type="entry name" value="RlpA-like domain"/>
    <property type="match status" value="3"/>
</dbReference>
<dbReference type="Pfam" id="PF24300">
    <property type="entry name" value="KWL1"/>
    <property type="match status" value="3"/>
</dbReference>
<evidence type="ECO:0000256" key="4">
    <source>
        <dbReference type="ARBA" id="ARBA00022729"/>
    </source>
</evidence>
<comment type="subcellular location">
    <subcellularLocation>
        <location evidence="1">Secreted</location>
    </subcellularLocation>
</comment>
<gene>
    <name evidence="6" type="ORF">RHGRI_036537</name>
</gene>
<feature type="compositionally biased region" description="Polar residues" evidence="5">
    <location>
        <begin position="76"/>
        <end position="86"/>
    </location>
</feature>
<feature type="region of interest" description="Disordered" evidence="5">
    <location>
        <begin position="76"/>
        <end position="96"/>
    </location>
</feature>
<evidence type="ECO:0000256" key="3">
    <source>
        <dbReference type="ARBA" id="ARBA00022525"/>
    </source>
</evidence>
<reference evidence="6 7" key="1">
    <citation type="submission" date="2020-08" db="EMBL/GenBank/DDBJ databases">
        <title>Plant Genome Project.</title>
        <authorList>
            <person name="Zhang R.-G."/>
        </authorList>
    </citation>
    <scope>NUCLEOTIDE SEQUENCE [LARGE SCALE GENOMIC DNA]</scope>
    <source>
        <strain evidence="6">WSP0</strain>
        <tissue evidence="6">Leaf</tissue>
    </source>
</reference>